<reference evidence="4 5" key="1">
    <citation type="submission" date="2019-06" db="EMBL/GenBank/DDBJ databases">
        <title>A chromosomal-level reference genome of Carpinus fangiana (Coryloideae, Betulaceae).</title>
        <authorList>
            <person name="Yang X."/>
            <person name="Wang Z."/>
            <person name="Zhang L."/>
            <person name="Hao G."/>
            <person name="Liu J."/>
            <person name="Yang Y."/>
        </authorList>
    </citation>
    <scope>NUCLEOTIDE SEQUENCE [LARGE SCALE GENOMIC DNA]</scope>
    <source>
        <strain evidence="4">Cfa_2016G</strain>
        <tissue evidence="4">Leaf</tissue>
    </source>
</reference>
<accession>A0A5N6QAR3</accession>
<dbReference type="InterPro" id="IPR011990">
    <property type="entry name" value="TPR-like_helical_dom_sf"/>
</dbReference>
<organism evidence="4 5">
    <name type="scientific">Carpinus fangiana</name>
    <dbReference type="NCBI Taxonomy" id="176857"/>
    <lineage>
        <taxon>Eukaryota</taxon>
        <taxon>Viridiplantae</taxon>
        <taxon>Streptophyta</taxon>
        <taxon>Embryophyta</taxon>
        <taxon>Tracheophyta</taxon>
        <taxon>Spermatophyta</taxon>
        <taxon>Magnoliopsida</taxon>
        <taxon>eudicotyledons</taxon>
        <taxon>Gunneridae</taxon>
        <taxon>Pentapetalae</taxon>
        <taxon>rosids</taxon>
        <taxon>fabids</taxon>
        <taxon>Fagales</taxon>
        <taxon>Betulaceae</taxon>
        <taxon>Carpinus</taxon>
    </lineage>
</organism>
<dbReference type="FunFam" id="1.25.40.10:FF:000225">
    <property type="entry name" value="Protein SMG7"/>
    <property type="match status" value="1"/>
</dbReference>
<sequence>MTKNSLIPSKDQKDKQIFLTEVGNTEKQLWTLIYSKSLLHSDVQDLYRKVRSSYVKIILNDHELVQLQDVEYSLWKLHYKHIDEFRKTIKKSSADGESTNLVLKKNAGNVQRSDDKYIVGFKSFLSEATEFYQNLIVKIRECYSCSEDSLLYKKGGTSTSFEPKMQKCQFLCHRFLVCLGDLARYREQYEKPDVQKHNWSVAASHYLEATMIWPDSGNPQNQLAVLATYVGDEFLALYHCVRSLAVKEPFPDALDNLILLFERNRSSHLGSLHGEANFDFLKPFERIIVQSKLQSSEDFSNCNMLKAEHICSVETDLWSLLIRTMSFFFLESSLEEFPCAFASAMRGLDALMAIDDTKLKAALESYECLDSARTGPFRALQVGSIFIFIMESYLVHGSQVGRSKDKNDPEQLVWTQFAMAATFIFMGRLVDRCLKASQLDLCPLVPAVLVFVEWFVGMLDQAKTCGVDEKSRSAISYFFGVFIELLNQLNVERGEGMSPDSTSLWEDYELRGFAPVACAHVLLDFSTPWEHIDSFESGSECRAHRIINAAMKIAERSNDSGNWIFYDKLVRKFYMGESNEFPQRKKSEKANSDLKVEEPNQHIYEATEECEELILKTPSNPHVNGKSVATEEEEVILFKPLTRYNSAPLYASVATNNQMSLKDSGDDKNGPSDECLRRATSLLIAQNQAASDPLAFHAGVTNFKCNMSFKHQEPLVKDPAPHPSLEIPISAGPPSLSAWVLNRGSLSHDTEKGMGNGSKHSLEPIEEIPSTSLSGLSISENRDSVISSEHEYATTNYLSPTYLPPMPSAPLLPDDAVWFSGIQSNISNCTTSGGVGEANNFYGASQVLGTSNWSAAHVLPDYGHSVQGYLNNHPPSRQMTSSEWLRQYRENHNLGQGNSYIWPVHSHAPENLGNFQDHEASKFGVFDRWGNPMAYKPNVYMEIPQLQPAFPLVYSADDHREKLFHGYQRPSPFGCGAVTDMRMEPQPLLQYLKEKEWRLQQDPTLRGPTYMGN</sequence>
<dbReference type="GO" id="GO:0005697">
    <property type="term" value="C:telomerase holoenzyme complex"/>
    <property type="evidence" value="ECO:0007669"/>
    <property type="project" value="TreeGrafter"/>
</dbReference>
<dbReference type="OrthoDB" id="69928at2759"/>
<gene>
    <name evidence="4" type="ORF">FH972_000489</name>
</gene>
<dbReference type="AlphaFoldDB" id="A0A5N6QAR3"/>
<feature type="domain" description="DNA/RNA-binding" evidence="2">
    <location>
        <begin position="202"/>
        <end position="519"/>
    </location>
</feature>
<evidence type="ECO:0000259" key="2">
    <source>
        <dbReference type="Pfam" id="PF10373"/>
    </source>
</evidence>
<evidence type="ECO:0000259" key="3">
    <source>
        <dbReference type="Pfam" id="PF10374"/>
    </source>
</evidence>
<dbReference type="GO" id="GO:0070034">
    <property type="term" value="F:telomerase RNA binding"/>
    <property type="evidence" value="ECO:0007669"/>
    <property type="project" value="TreeGrafter"/>
</dbReference>
<name>A0A5N6QAR3_9ROSI</name>
<dbReference type="EMBL" id="CM017321">
    <property type="protein sequence ID" value="KAE7995719.1"/>
    <property type="molecule type" value="Genomic_DNA"/>
</dbReference>
<dbReference type="InterPro" id="IPR019458">
    <property type="entry name" value="Est1-like_N"/>
</dbReference>
<feature type="domain" description="Telomerase activating protein Est1-like N-terminal" evidence="3">
    <location>
        <begin position="70"/>
        <end position="190"/>
    </location>
</feature>
<dbReference type="Pfam" id="PF10373">
    <property type="entry name" value="EST1_DNA_bind"/>
    <property type="match status" value="1"/>
</dbReference>
<dbReference type="PANTHER" id="PTHR15696:SF0">
    <property type="entry name" value="TELOMERASE-BINDING PROTEIN EST1A"/>
    <property type="match status" value="1"/>
</dbReference>
<protein>
    <recommendedName>
        <fullName evidence="6">DNA/RNA-binding domain-containing protein</fullName>
    </recommendedName>
</protein>
<dbReference type="SUPFAM" id="SSF48452">
    <property type="entry name" value="TPR-like"/>
    <property type="match status" value="1"/>
</dbReference>
<keyword evidence="1" id="KW-0677">Repeat</keyword>
<keyword evidence="5" id="KW-1185">Reference proteome</keyword>
<dbReference type="PANTHER" id="PTHR15696">
    <property type="entry name" value="SMG-7 SUPPRESSOR WITH MORPHOLOGICAL EFFECT ON GENITALIA PROTEIN 7"/>
    <property type="match status" value="1"/>
</dbReference>
<dbReference type="Gene3D" id="1.25.40.10">
    <property type="entry name" value="Tetratricopeptide repeat domain"/>
    <property type="match status" value="1"/>
</dbReference>
<dbReference type="GO" id="GO:0000184">
    <property type="term" value="P:nuclear-transcribed mRNA catabolic process, nonsense-mediated decay"/>
    <property type="evidence" value="ECO:0007669"/>
    <property type="project" value="TreeGrafter"/>
</dbReference>
<evidence type="ECO:0000313" key="4">
    <source>
        <dbReference type="EMBL" id="KAE7995719.1"/>
    </source>
</evidence>
<dbReference type="GO" id="GO:0042162">
    <property type="term" value="F:telomeric DNA binding"/>
    <property type="evidence" value="ECO:0007669"/>
    <property type="project" value="TreeGrafter"/>
</dbReference>
<dbReference type="InterPro" id="IPR045153">
    <property type="entry name" value="Est1/Ebs1-like"/>
</dbReference>
<dbReference type="InterPro" id="IPR018834">
    <property type="entry name" value="DNA/RNA-bd_Est1-type"/>
</dbReference>
<proteinExistence type="predicted"/>
<evidence type="ECO:0000313" key="5">
    <source>
        <dbReference type="Proteomes" id="UP000327013"/>
    </source>
</evidence>
<evidence type="ECO:0008006" key="6">
    <source>
        <dbReference type="Google" id="ProtNLM"/>
    </source>
</evidence>
<dbReference type="Pfam" id="PF10374">
    <property type="entry name" value="EST1"/>
    <property type="match status" value="1"/>
</dbReference>
<evidence type="ECO:0000256" key="1">
    <source>
        <dbReference type="ARBA" id="ARBA00022737"/>
    </source>
</evidence>
<dbReference type="Proteomes" id="UP000327013">
    <property type="component" value="Chromosome 1"/>
</dbReference>